<keyword evidence="2" id="KW-0812">Transmembrane</keyword>
<feature type="transmembrane region" description="Helical" evidence="2">
    <location>
        <begin position="27"/>
        <end position="49"/>
    </location>
</feature>
<evidence type="ECO:0000256" key="2">
    <source>
        <dbReference type="SAM" id="Phobius"/>
    </source>
</evidence>
<proteinExistence type="predicted"/>
<name>D1BU05_XYLCX</name>
<reference evidence="3 4" key="2">
    <citation type="journal article" date="2010" name="Stand. Genomic Sci.">
        <title>Complete genome sequence of Xylanimonas cellulosilytica type strain (XIL07).</title>
        <authorList>
            <person name="Foster B."/>
            <person name="Pukall R."/>
            <person name="Abt B."/>
            <person name="Nolan M."/>
            <person name="Glavina Del Rio T."/>
            <person name="Chen F."/>
            <person name="Lucas S."/>
            <person name="Tice H."/>
            <person name="Pitluck S."/>
            <person name="Cheng J.-F."/>
            <person name="Chertkov O."/>
            <person name="Brettin T."/>
            <person name="Han C."/>
            <person name="Detter J.C."/>
            <person name="Bruce D."/>
            <person name="Goodwin L."/>
            <person name="Ivanova N."/>
            <person name="Mavromatis K."/>
            <person name="Pati A."/>
            <person name="Mikhailova N."/>
            <person name="Chen A."/>
            <person name="Palaniappan K."/>
            <person name="Land M."/>
            <person name="Hauser L."/>
            <person name="Chang Y.-J."/>
            <person name="Jeffries C.D."/>
            <person name="Chain P."/>
            <person name="Rohde M."/>
            <person name="Goeker M."/>
            <person name="Bristow J."/>
            <person name="Eisen J.A."/>
            <person name="Markowitz V."/>
            <person name="Hugenholtz P."/>
            <person name="Kyrpides N.C."/>
            <person name="Klenk H.-P."/>
            <person name="Lapidus A."/>
        </authorList>
    </citation>
    <scope>NUCLEOTIDE SEQUENCE [LARGE SCALE GENOMIC DNA]</scope>
    <source>
        <strain evidence="4">DSM 15894 / CECT 5975 / LMG 20990 / XIL07</strain>
    </source>
</reference>
<organism evidence="3 4">
    <name type="scientific">Xylanimonas cellulosilytica (strain DSM 15894 / JCM 12276 / CECT 5975 / KCTC 9989 / LMG 20990 / NBRC 107835 / XIL07)</name>
    <dbReference type="NCBI Taxonomy" id="446471"/>
    <lineage>
        <taxon>Bacteria</taxon>
        <taxon>Bacillati</taxon>
        <taxon>Actinomycetota</taxon>
        <taxon>Actinomycetes</taxon>
        <taxon>Micrococcales</taxon>
        <taxon>Promicromonosporaceae</taxon>
        <taxon>Xylanimonas</taxon>
    </lineage>
</organism>
<evidence type="ECO:0000256" key="1">
    <source>
        <dbReference type="SAM" id="MobiDB-lite"/>
    </source>
</evidence>
<accession>D1BU05</accession>
<dbReference type="RefSeq" id="WP_012876914.1">
    <property type="nucleotide sequence ID" value="NC_013530.1"/>
</dbReference>
<gene>
    <name evidence="3" type="ordered locus">Xcel_0128</name>
</gene>
<dbReference type="KEGG" id="xce:Xcel_0128"/>
<sequence length="50" mass="5212">MNTHLHRLSPREVASLTTTSRPRTESLTVGVLAATSALAVVAAALASLLR</sequence>
<reference evidence="4" key="1">
    <citation type="submission" date="2009-11" db="EMBL/GenBank/DDBJ databases">
        <title>The complete chromosome of Xylanimonas cellulosilytica DSM 15894.</title>
        <authorList>
            <consortium name="US DOE Joint Genome Institute (JGI-PGF)"/>
            <person name="Lucas S."/>
            <person name="Copeland A."/>
            <person name="Lapidus A."/>
            <person name="Glavina del Rio T."/>
            <person name="Dalin E."/>
            <person name="Tice H."/>
            <person name="Bruce D."/>
            <person name="Goodwin L."/>
            <person name="Pitluck S."/>
            <person name="Kyrpides N."/>
            <person name="Mavromatis K."/>
            <person name="Ivanova N."/>
            <person name="Mikhailova N."/>
            <person name="Foster B."/>
            <person name="Clum A."/>
            <person name="Brettin T."/>
            <person name="Detter J.C."/>
            <person name="Han C."/>
            <person name="Larimer F."/>
            <person name="Land M."/>
            <person name="Hauser L."/>
            <person name="Markowitz V."/>
            <person name="Cheng J.F."/>
            <person name="Hugenholtz P."/>
            <person name="Woyke T."/>
            <person name="Wu D."/>
            <person name="Gehrich-Schroeter G."/>
            <person name="Schneider S."/>
            <person name="Pukall S.R."/>
            <person name="Klenk H.P."/>
            <person name="Eisen J.A."/>
        </authorList>
    </citation>
    <scope>NUCLEOTIDE SEQUENCE [LARGE SCALE GENOMIC DNA]</scope>
    <source>
        <strain evidence="4">DSM 15894 / CECT 5975 / LMG 20990 / XIL07</strain>
    </source>
</reference>
<keyword evidence="2" id="KW-0472">Membrane</keyword>
<feature type="region of interest" description="Disordered" evidence="1">
    <location>
        <begin position="1"/>
        <end position="20"/>
    </location>
</feature>
<keyword evidence="2" id="KW-1133">Transmembrane helix</keyword>
<keyword evidence="4" id="KW-1185">Reference proteome</keyword>
<dbReference type="AlphaFoldDB" id="D1BU05"/>
<dbReference type="Proteomes" id="UP000002255">
    <property type="component" value="Chromosome"/>
</dbReference>
<dbReference type="HOGENOM" id="CLU_3124314_0_0_11"/>
<evidence type="ECO:0000313" key="4">
    <source>
        <dbReference type="Proteomes" id="UP000002255"/>
    </source>
</evidence>
<dbReference type="STRING" id="446471.Xcel_0128"/>
<evidence type="ECO:0000313" key="3">
    <source>
        <dbReference type="EMBL" id="ACZ29169.1"/>
    </source>
</evidence>
<protein>
    <submittedName>
        <fullName evidence="3">Uncharacterized protein</fullName>
    </submittedName>
</protein>
<dbReference type="EMBL" id="CP001821">
    <property type="protein sequence ID" value="ACZ29169.1"/>
    <property type="molecule type" value="Genomic_DNA"/>
</dbReference>